<gene>
    <name evidence="1" type="ORF">CASFOL_017475</name>
</gene>
<reference evidence="2" key="1">
    <citation type="journal article" date="2024" name="IScience">
        <title>Strigolactones Initiate the Formation of Haustorium-like Structures in Castilleja.</title>
        <authorList>
            <person name="Buerger M."/>
            <person name="Peterson D."/>
            <person name="Chory J."/>
        </authorList>
    </citation>
    <scope>NUCLEOTIDE SEQUENCE [LARGE SCALE GENOMIC DNA]</scope>
</reference>
<protein>
    <submittedName>
        <fullName evidence="1">Uncharacterized protein</fullName>
    </submittedName>
</protein>
<dbReference type="EMBL" id="JAVIJP010000018">
    <property type="protein sequence ID" value="KAL3639568.1"/>
    <property type="molecule type" value="Genomic_DNA"/>
</dbReference>
<proteinExistence type="predicted"/>
<evidence type="ECO:0000313" key="1">
    <source>
        <dbReference type="EMBL" id="KAL3639568.1"/>
    </source>
</evidence>
<organism evidence="1 2">
    <name type="scientific">Castilleja foliolosa</name>
    <dbReference type="NCBI Taxonomy" id="1961234"/>
    <lineage>
        <taxon>Eukaryota</taxon>
        <taxon>Viridiplantae</taxon>
        <taxon>Streptophyta</taxon>
        <taxon>Embryophyta</taxon>
        <taxon>Tracheophyta</taxon>
        <taxon>Spermatophyta</taxon>
        <taxon>Magnoliopsida</taxon>
        <taxon>eudicotyledons</taxon>
        <taxon>Gunneridae</taxon>
        <taxon>Pentapetalae</taxon>
        <taxon>asterids</taxon>
        <taxon>lamiids</taxon>
        <taxon>Lamiales</taxon>
        <taxon>Orobanchaceae</taxon>
        <taxon>Pedicularideae</taxon>
        <taxon>Castillejinae</taxon>
        <taxon>Castilleja</taxon>
    </lineage>
</organism>
<accession>A0ABD3DB50</accession>
<sequence length="81" mass="9078">MGKHTNQLGGWFSSLPDREIEALHSDLLGKTLELQAWRVASAMMINSHHPNSWAALPSKLKLKNLFSHLVAVVANRHALQR</sequence>
<comment type="caution">
    <text evidence="1">The sequence shown here is derived from an EMBL/GenBank/DDBJ whole genome shotgun (WGS) entry which is preliminary data.</text>
</comment>
<keyword evidence="2" id="KW-1185">Reference proteome</keyword>
<evidence type="ECO:0000313" key="2">
    <source>
        <dbReference type="Proteomes" id="UP001632038"/>
    </source>
</evidence>
<dbReference type="AlphaFoldDB" id="A0ABD3DB50"/>
<name>A0ABD3DB50_9LAMI</name>
<dbReference type="Proteomes" id="UP001632038">
    <property type="component" value="Unassembled WGS sequence"/>
</dbReference>